<evidence type="ECO:0000313" key="3">
    <source>
        <dbReference type="EMBL" id="MDT0595250.1"/>
    </source>
</evidence>
<dbReference type="GO" id="GO:0016787">
    <property type="term" value="F:hydrolase activity"/>
    <property type="evidence" value="ECO:0007669"/>
    <property type="project" value="UniProtKB-KW"/>
</dbReference>
<dbReference type="SUPFAM" id="SSF56601">
    <property type="entry name" value="beta-lactamase/transpeptidase-like"/>
    <property type="match status" value="1"/>
</dbReference>
<organism evidence="3 4">
    <name type="scientific">Glaciecola petra</name>
    <dbReference type="NCBI Taxonomy" id="3075602"/>
    <lineage>
        <taxon>Bacteria</taxon>
        <taxon>Pseudomonadati</taxon>
        <taxon>Pseudomonadota</taxon>
        <taxon>Gammaproteobacteria</taxon>
        <taxon>Alteromonadales</taxon>
        <taxon>Alteromonadaceae</taxon>
        <taxon>Glaciecola</taxon>
    </lineage>
</organism>
<feature type="chain" id="PRO_5046865244" evidence="1">
    <location>
        <begin position="23"/>
        <end position="475"/>
    </location>
</feature>
<dbReference type="EMBL" id="JAVRHX010000002">
    <property type="protein sequence ID" value="MDT0595250.1"/>
    <property type="molecule type" value="Genomic_DNA"/>
</dbReference>
<evidence type="ECO:0000259" key="2">
    <source>
        <dbReference type="Pfam" id="PF00144"/>
    </source>
</evidence>
<keyword evidence="4" id="KW-1185">Reference proteome</keyword>
<keyword evidence="1" id="KW-0732">Signal</keyword>
<dbReference type="InterPro" id="IPR012338">
    <property type="entry name" value="Beta-lactam/transpept-like"/>
</dbReference>
<dbReference type="RefSeq" id="WP_311368761.1">
    <property type="nucleotide sequence ID" value="NZ_JAVRHX010000002.1"/>
</dbReference>
<proteinExistence type="predicted"/>
<dbReference type="InterPro" id="IPR050491">
    <property type="entry name" value="AmpC-like"/>
</dbReference>
<reference evidence="3 4" key="1">
    <citation type="submission" date="2023-09" db="EMBL/GenBank/DDBJ databases">
        <authorList>
            <person name="Rey-Velasco X."/>
        </authorList>
    </citation>
    <scope>NUCLEOTIDE SEQUENCE [LARGE SCALE GENOMIC DNA]</scope>
    <source>
        <strain evidence="3 4">P117</strain>
    </source>
</reference>
<dbReference type="PANTHER" id="PTHR46825:SF9">
    <property type="entry name" value="BETA-LACTAMASE-RELATED DOMAIN-CONTAINING PROTEIN"/>
    <property type="match status" value="1"/>
</dbReference>
<name>A0ABU2ZS50_9ALTE</name>
<dbReference type="InterPro" id="IPR001466">
    <property type="entry name" value="Beta-lactam-related"/>
</dbReference>
<comment type="caution">
    <text evidence="3">The sequence shown here is derived from an EMBL/GenBank/DDBJ whole genome shotgun (WGS) entry which is preliminary data.</text>
</comment>
<feature type="signal peptide" evidence="1">
    <location>
        <begin position="1"/>
        <end position="22"/>
    </location>
</feature>
<sequence>MHQFYSVILCVLLLLNAGCVQDKPSSEPVSDFSDITNDIDALFVEWDTPSHPGGAVGIYKEGKLIYNKAFGLASIEYNVPNTLQTRFNIASVSKQFTAYAILLLEQQGKLSLDDDIRLYLPEVPDYDANITIKHLIQHTNGLRSLHAILGMAGWRADDRRTHDDLMRVITQGNALNFEPGSEYMYSNTGFIFAAMIIERVTETAFRTWMQENVFQVFNMQNTFVSDDIDEVLLNAASSYIIDDGKVQRVAPYWAYYGSGNIYTTTTDLLKWAQNFTLGNLNDESLFKQMSQNGVLNSGENIAHGLGVFSEDYRGHKLIQHGGAIGGFRSRLDILPEHDIQIAVLTNFNQSMVVSLADSIKDILLKLDPEELENQQKESSTEMPIAQSVEELSLLQGHYFSSELDTYYRIYNRENKLVLTHIRHGEHQITFLQGNNYQVNFYPMRDLTFSRDESGNILGMHASNARVRNVWFEKIE</sequence>
<keyword evidence="3" id="KW-0378">Hydrolase</keyword>
<dbReference type="PANTHER" id="PTHR46825">
    <property type="entry name" value="D-ALANYL-D-ALANINE-CARBOXYPEPTIDASE/ENDOPEPTIDASE AMPH"/>
    <property type="match status" value="1"/>
</dbReference>
<dbReference type="Gene3D" id="3.40.710.10">
    <property type="entry name" value="DD-peptidase/beta-lactamase superfamily"/>
    <property type="match status" value="1"/>
</dbReference>
<dbReference type="Proteomes" id="UP001253545">
    <property type="component" value="Unassembled WGS sequence"/>
</dbReference>
<protein>
    <submittedName>
        <fullName evidence="3">Serine hydrolase domain-containing protein</fullName>
        <ecNumber evidence="3">3.1.1.103</ecNumber>
    </submittedName>
</protein>
<accession>A0ABU2ZS50</accession>
<evidence type="ECO:0000256" key="1">
    <source>
        <dbReference type="SAM" id="SignalP"/>
    </source>
</evidence>
<feature type="domain" description="Beta-lactamase-related" evidence="2">
    <location>
        <begin position="49"/>
        <end position="351"/>
    </location>
</feature>
<gene>
    <name evidence="3" type="ORF">RM552_10375</name>
</gene>
<dbReference type="EC" id="3.1.1.103" evidence="3"/>
<dbReference type="Pfam" id="PF00144">
    <property type="entry name" value="Beta-lactamase"/>
    <property type="match status" value="1"/>
</dbReference>
<evidence type="ECO:0000313" key="4">
    <source>
        <dbReference type="Proteomes" id="UP001253545"/>
    </source>
</evidence>